<accession>A0A0N0C380</accession>
<dbReference type="SUPFAM" id="SSF53448">
    <property type="entry name" value="Nucleotide-diphospho-sugar transferases"/>
    <property type="match status" value="1"/>
</dbReference>
<evidence type="ECO:0000313" key="4">
    <source>
        <dbReference type="Proteomes" id="UP000037688"/>
    </source>
</evidence>
<dbReference type="PANTHER" id="PTHR22916:SF3">
    <property type="entry name" value="UDP-GLCNAC:BETAGAL BETA-1,3-N-ACETYLGLUCOSAMINYLTRANSFERASE-LIKE PROTEIN 1"/>
    <property type="match status" value="1"/>
</dbReference>
<reference evidence="3 4" key="1">
    <citation type="submission" date="2015-08" db="EMBL/GenBank/DDBJ databases">
        <title>Draft genome sequence of cellulolytic and xylanolytic Paenibacillus sp. A59, isolated from a decaying forest soil from Patagonia, Argentina.</title>
        <authorList>
            <person name="Ghio S."/>
            <person name="Caceres A.M."/>
            <person name="Talia P."/>
            <person name="Grasso D."/>
            <person name="Campos E."/>
        </authorList>
    </citation>
    <scope>NUCLEOTIDE SEQUENCE [LARGE SCALE GENOMIC DNA]</scope>
    <source>
        <strain evidence="3 4">A59</strain>
    </source>
</reference>
<organism evidence="3 4">
    <name type="scientific">Paenibacillus xylanivorans</name>
    <dbReference type="NCBI Taxonomy" id="1705561"/>
    <lineage>
        <taxon>Bacteria</taxon>
        <taxon>Bacillati</taxon>
        <taxon>Bacillota</taxon>
        <taxon>Bacilli</taxon>
        <taxon>Bacillales</taxon>
        <taxon>Paenibacillaceae</taxon>
        <taxon>Paenibacillus</taxon>
    </lineage>
</organism>
<dbReference type="OrthoDB" id="9785185at2"/>
<gene>
    <name evidence="3" type="ORF">AMS66_23795</name>
</gene>
<comment type="similarity">
    <text evidence="1">Belongs to the glycosyltransferase 2 family.</text>
</comment>
<dbReference type="PANTHER" id="PTHR22916">
    <property type="entry name" value="GLYCOSYLTRANSFERASE"/>
    <property type="match status" value="1"/>
</dbReference>
<sequence>MEPKVSIVIPFYNCAYIEQAVHSAIHQTYPHIEVIVVDDGSTKHVKRLKPFMDRIRYIRKENGGTATALNEGIKQATGDYFVWLSSDDVMLLDRVEKQLKFMLDVKASFCHGAYHYVDANSEWMDTVRPEVGSRLEMLQVLTEGCPINGCTVMLEMDAFRKFGMFDTDFRYTHDYEMWLRLFPLYELFYYNEPLMCYRVHESMGTKKHFEALKAEMELVQSKHRPVLLNLLQVGGYWK</sequence>
<dbReference type="GO" id="GO:0016758">
    <property type="term" value="F:hexosyltransferase activity"/>
    <property type="evidence" value="ECO:0007669"/>
    <property type="project" value="UniProtKB-ARBA"/>
</dbReference>
<dbReference type="Pfam" id="PF00535">
    <property type="entry name" value="Glycos_transf_2"/>
    <property type="match status" value="1"/>
</dbReference>
<dbReference type="Gene3D" id="3.90.550.10">
    <property type="entry name" value="Spore Coat Polysaccharide Biosynthesis Protein SpsA, Chain A"/>
    <property type="match status" value="1"/>
</dbReference>
<dbReference type="InterPro" id="IPR001173">
    <property type="entry name" value="Glyco_trans_2-like"/>
</dbReference>
<dbReference type="Proteomes" id="UP000037688">
    <property type="component" value="Unassembled WGS sequence"/>
</dbReference>
<evidence type="ECO:0000313" key="3">
    <source>
        <dbReference type="EMBL" id="KOY13924.1"/>
    </source>
</evidence>
<evidence type="ECO:0000259" key="2">
    <source>
        <dbReference type="Pfam" id="PF00535"/>
    </source>
</evidence>
<dbReference type="AlphaFoldDB" id="A0A0N0C380"/>
<protein>
    <recommendedName>
        <fullName evidence="2">Glycosyltransferase 2-like domain-containing protein</fullName>
    </recommendedName>
</protein>
<proteinExistence type="inferred from homology"/>
<comment type="caution">
    <text evidence="3">The sequence shown here is derived from an EMBL/GenBank/DDBJ whole genome shotgun (WGS) entry which is preliminary data.</text>
</comment>
<feature type="domain" description="Glycosyltransferase 2-like" evidence="2">
    <location>
        <begin position="6"/>
        <end position="160"/>
    </location>
</feature>
<dbReference type="InterPro" id="IPR029044">
    <property type="entry name" value="Nucleotide-diphossugar_trans"/>
</dbReference>
<dbReference type="EMBL" id="LITU01000075">
    <property type="protein sequence ID" value="KOY13924.1"/>
    <property type="molecule type" value="Genomic_DNA"/>
</dbReference>
<name>A0A0N0C380_9BACL</name>
<dbReference type="RefSeq" id="WP_053783159.1">
    <property type="nucleotide sequence ID" value="NZ_LITU01000075.1"/>
</dbReference>
<keyword evidence="4" id="KW-1185">Reference proteome</keyword>
<dbReference type="PATRIC" id="fig|1705561.3.peg.4990"/>
<evidence type="ECO:0000256" key="1">
    <source>
        <dbReference type="ARBA" id="ARBA00006739"/>
    </source>
</evidence>